<dbReference type="InterPro" id="IPR036866">
    <property type="entry name" value="RibonucZ/Hydroxyglut_hydro"/>
</dbReference>
<keyword evidence="2" id="KW-0378">Hydrolase</keyword>
<dbReference type="PANTHER" id="PTHR30619">
    <property type="entry name" value="DNA INTERNALIZATION/COMPETENCE PROTEIN COMEC/REC2"/>
    <property type="match status" value="1"/>
</dbReference>
<feature type="domain" description="Metallo-beta-lactamase" evidence="1">
    <location>
        <begin position="55"/>
        <end position="249"/>
    </location>
</feature>
<dbReference type="AlphaFoldDB" id="A0A7H2BB23"/>
<keyword evidence="3" id="KW-1185">Reference proteome</keyword>
<organism evidence="2 3">
    <name type="scientific">Rothia terrae</name>
    <dbReference type="NCBI Taxonomy" id="396015"/>
    <lineage>
        <taxon>Bacteria</taxon>
        <taxon>Bacillati</taxon>
        <taxon>Actinomycetota</taxon>
        <taxon>Actinomycetes</taxon>
        <taxon>Micrococcales</taxon>
        <taxon>Micrococcaceae</taxon>
        <taxon>Rothia</taxon>
    </lineage>
</organism>
<dbReference type="Proteomes" id="UP000516404">
    <property type="component" value="Chromosome"/>
</dbReference>
<dbReference type="EMBL" id="CP061539">
    <property type="protein sequence ID" value="QNV36869.1"/>
    <property type="molecule type" value="Genomic_DNA"/>
</dbReference>
<sequence>MSIRGNHRRMRRQQTWFFWLIITVLAGFTIGHELGTQRVTAAPHQWQIVTCDVGQGSASLIHIDHDSAVLVDAGDEPDKLLGCLNWAGISKLEGIFLTHEHEDHVKALESVEKFRGTPVYVSTVFEQKQLPSGYTNLQRQLQGQSLGFTGDQCSVEAKTLSPDGLTAHLEASYNNDSLTELLNISCIEDRNLTYLATGDLEKPGVQKLLSQNPDVHADVLAVPHHGSKGAGTALLEATHPQLALISAGKNNEYGHPHQEITQYLAQHHVPTASTIESGHIATYVEQGRLMMVSSHARGRS</sequence>
<evidence type="ECO:0000313" key="2">
    <source>
        <dbReference type="EMBL" id="QNV36869.1"/>
    </source>
</evidence>
<gene>
    <name evidence="2" type="ORF">IDM49_06205</name>
</gene>
<dbReference type="GO" id="GO:0016787">
    <property type="term" value="F:hydrolase activity"/>
    <property type="evidence" value="ECO:0007669"/>
    <property type="project" value="UniProtKB-KW"/>
</dbReference>
<protein>
    <submittedName>
        <fullName evidence="2">MBL fold metallo-hydrolase</fullName>
    </submittedName>
</protein>
<name>A0A7H2BB23_9MICC</name>
<proteinExistence type="predicted"/>
<evidence type="ECO:0000313" key="3">
    <source>
        <dbReference type="Proteomes" id="UP000516404"/>
    </source>
</evidence>
<dbReference type="InterPro" id="IPR052159">
    <property type="entry name" value="Competence_DNA_uptake"/>
</dbReference>
<accession>A0A7H2BB23</accession>
<dbReference type="SUPFAM" id="SSF56281">
    <property type="entry name" value="Metallo-hydrolase/oxidoreductase"/>
    <property type="match status" value="1"/>
</dbReference>
<evidence type="ECO:0000259" key="1">
    <source>
        <dbReference type="SMART" id="SM00849"/>
    </source>
</evidence>
<dbReference type="InterPro" id="IPR001279">
    <property type="entry name" value="Metallo-B-lactamas"/>
</dbReference>
<dbReference type="Pfam" id="PF00753">
    <property type="entry name" value="Lactamase_B"/>
    <property type="match status" value="1"/>
</dbReference>
<dbReference type="Gene3D" id="3.60.15.10">
    <property type="entry name" value="Ribonuclease Z/Hydroxyacylglutathione hydrolase-like"/>
    <property type="match status" value="1"/>
</dbReference>
<dbReference type="GeneID" id="96623823"/>
<dbReference type="RefSeq" id="WP_190723895.1">
    <property type="nucleotide sequence ID" value="NZ_CP061539.1"/>
</dbReference>
<dbReference type="KEGG" id="rter:IDM49_06205"/>
<dbReference type="SMART" id="SM00849">
    <property type="entry name" value="Lactamase_B"/>
    <property type="match status" value="1"/>
</dbReference>
<reference evidence="2 3" key="1">
    <citation type="submission" date="2020-09" db="EMBL/GenBank/DDBJ databases">
        <title>Investigation of environmental microbes.</title>
        <authorList>
            <person name="Ou Y."/>
            <person name="Kang Q."/>
        </authorList>
    </citation>
    <scope>NUCLEOTIDE SEQUENCE [LARGE SCALE GENOMIC DNA]</scope>
    <source>
        <strain evidence="2 3">KJZ-14</strain>
    </source>
</reference>
<dbReference type="PANTHER" id="PTHR30619:SF1">
    <property type="entry name" value="RECOMBINATION PROTEIN 2"/>
    <property type="match status" value="1"/>
</dbReference>